<feature type="domain" description="Metallo-beta-lactamase" evidence="2">
    <location>
        <begin position="47"/>
        <end position="265"/>
    </location>
</feature>
<dbReference type="InterPro" id="IPR036866">
    <property type="entry name" value="RibonucZ/Hydroxyglut_hydro"/>
</dbReference>
<keyword evidence="4" id="KW-1185">Reference proteome</keyword>
<evidence type="ECO:0000259" key="2">
    <source>
        <dbReference type="SMART" id="SM00849"/>
    </source>
</evidence>
<dbReference type="Gene3D" id="1.10.10.10">
    <property type="entry name" value="Winged helix-like DNA-binding domain superfamily/Winged helix DNA-binding domain"/>
    <property type="match status" value="1"/>
</dbReference>
<dbReference type="SMART" id="SM00849">
    <property type="entry name" value="Lactamase_B"/>
    <property type="match status" value="1"/>
</dbReference>
<dbReference type="Pfam" id="PF00753">
    <property type="entry name" value="Lactamase_B"/>
    <property type="match status" value="1"/>
</dbReference>
<dbReference type="Proteomes" id="UP001208938">
    <property type="component" value="Unassembled WGS sequence"/>
</dbReference>
<gene>
    <name evidence="3" type="ORF">OKW52_06300</name>
</gene>
<proteinExistence type="predicted"/>
<protein>
    <submittedName>
        <fullName evidence="3">MBL fold metallo-hydrolase</fullName>
    </submittedName>
</protein>
<dbReference type="InterPro" id="IPR050662">
    <property type="entry name" value="Sec-metab_biosynth-thioest"/>
</dbReference>
<organism evidence="3 4">
    <name type="scientific">Pararhodobacter zhoushanensis</name>
    <dbReference type="NCBI Taxonomy" id="2479545"/>
    <lineage>
        <taxon>Bacteria</taxon>
        <taxon>Pseudomonadati</taxon>
        <taxon>Pseudomonadota</taxon>
        <taxon>Alphaproteobacteria</taxon>
        <taxon>Rhodobacterales</taxon>
        <taxon>Paracoccaceae</taxon>
        <taxon>Pararhodobacter</taxon>
    </lineage>
</organism>
<dbReference type="InterPro" id="IPR048933">
    <property type="entry name" value="B_lactamase-like_C"/>
</dbReference>
<accession>A0ABT3GWH2</accession>
<dbReference type="EMBL" id="JAPDFL010000001">
    <property type="protein sequence ID" value="MCW1931881.1"/>
    <property type="molecule type" value="Genomic_DNA"/>
</dbReference>
<dbReference type="RefSeq" id="WP_264504962.1">
    <property type="nucleotide sequence ID" value="NZ_JAPDFL010000001.1"/>
</dbReference>
<dbReference type="SUPFAM" id="SSF56281">
    <property type="entry name" value="Metallo-hydrolase/oxidoreductase"/>
    <property type="match status" value="1"/>
</dbReference>
<evidence type="ECO:0000313" key="4">
    <source>
        <dbReference type="Proteomes" id="UP001208938"/>
    </source>
</evidence>
<dbReference type="InterPro" id="IPR001279">
    <property type="entry name" value="Metallo-B-lactamas"/>
</dbReference>
<dbReference type="Pfam" id="PF21221">
    <property type="entry name" value="B_lactamase-like_C"/>
    <property type="match status" value="1"/>
</dbReference>
<sequence>MTQTTAPRPQDPGIRFPHEEPPAPGEAITVAPGVLWMRMPLPMQLDHVNVYALDDGDGWTVIDTGFGGGKSKEAWLGLMAGPLAGRPIRRIVVTHHHPDHIGLAGWLQTDHGAELVTTRTSWLFARMLLLDVHERPVPETVAYWRSAGVDEAEIARRMEENPFNFKDVVSYLPLGFTRVAEGDEITMGGRRWRVRCDNGHAPEHATFWSLDDDLVIGGDQLLPGISANLGVYATEPDADPVGEWMESCTRLAQFAEDRHFVLPGHKLPFTGLPLRLRQMVENHVGALNRLEAFLTEPKTAAQCFLPLFKREITGASAGMALVEAVAHLNHLLHHGRVRRWRDDPQGAWLWQAVG</sequence>
<evidence type="ECO:0000313" key="3">
    <source>
        <dbReference type="EMBL" id="MCW1931881.1"/>
    </source>
</evidence>
<reference evidence="3 4" key="1">
    <citation type="submission" date="2022-10" db="EMBL/GenBank/DDBJ databases">
        <title>Pararhodobacter sp. nov., isolated from marine algae.</title>
        <authorList>
            <person name="Choi B.J."/>
            <person name="Kim J.M."/>
            <person name="Lee J.K."/>
            <person name="Choi D.G."/>
            <person name="Jeon C.O."/>
        </authorList>
    </citation>
    <scope>NUCLEOTIDE SEQUENCE [LARGE SCALE GENOMIC DNA]</scope>
    <source>
        <strain evidence="3 4">ZQ420</strain>
    </source>
</reference>
<dbReference type="Gene3D" id="3.60.15.10">
    <property type="entry name" value="Ribonuclease Z/Hydroxyacylglutathione hydrolase-like"/>
    <property type="match status" value="1"/>
</dbReference>
<name>A0ABT3GWH2_9RHOB</name>
<comment type="caution">
    <text evidence="3">The sequence shown here is derived from an EMBL/GenBank/DDBJ whole genome shotgun (WGS) entry which is preliminary data.</text>
</comment>
<evidence type="ECO:0000256" key="1">
    <source>
        <dbReference type="SAM" id="MobiDB-lite"/>
    </source>
</evidence>
<dbReference type="PANTHER" id="PTHR23131:SF4">
    <property type="entry name" value="METALLO-BETA-LACTAMASE SUPERFAMILY POTEIN"/>
    <property type="match status" value="1"/>
</dbReference>
<dbReference type="InterPro" id="IPR036388">
    <property type="entry name" value="WH-like_DNA-bd_sf"/>
</dbReference>
<feature type="region of interest" description="Disordered" evidence="1">
    <location>
        <begin position="1"/>
        <end position="25"/>
    </location>
</feature>
<dbReference type="PANTHER" id="PTHR23131">
    <property type="entry name" value="ENDORIBONUCLEASE LACTB2"/>
    <property type="match status" value="1"/>
</dbReference>